<feature type="compositionally biased region" description="Basic and acidic residues" evidence="2">
    <location>
        <begin position="688"/>
        <end position="701"/>
    </location>
</feature>
<reference evidence="3" key="3">
    <citation type="submission" date="2025-09" db="UniProtKB">
        <authorList>
            <consortium name="Ensembl"/>
        </authorList>
    </citation>
    <scope>IDENTIFICATION</scope>
</reference>
<dbReference type="Proteomes" id="UP000265120">
    <property type="component" value="Chromosome 18"/>
</dbReference>
<dbReference type="GeneTree" id="ENSGT00400000024940"/>
<evidence type="ECO:0000313" key="3">
    <source>
        <dbReference type="Ensembl" id="ENSCSEP00000014715.1"/>
    </source>
</evidence>
<dbReference type="FunCoup" id="A0A3P8VQH4">
    <property type="interactions" value="1030"/>
</dbReference>
<keyword evidence="1" id="KW-0540">Nuclease</keyword>
<evidence type="ECO:0000256" key="1">
    <source>
        <dbReference type="ARBA" id="ARBA00022722"/>
    </source>
</evidence>
<dbReference type="InterPro" id="IPR022894">
    <property type="entry name" value="Oligoribonuclease"/>
</dbReference>
<keyword evidence="1" id="KW-0378">Hydrolase</keyword>
<feature type="region of interest" description="Disordered" evidence="2">
    <location>
        <begin position="680"/>
        <end position="708"/>
    </location>
</feature>
<dbReference type="PANTHER" id="PTHR11046:SF15">
    <property type="entry name" value="RIBOFLAVIN TRANSPORTER 1 ISOFORM X1"/>
    <property type="match status" value="1"/>
</dbReference>
<dbReference type="AlphaFoldDB" id="A0A3P8VQH4"/>
<evidence type="ECO:0000313" key="4">
    <source>
        <dbReference type="Proteomes" id="UP000265120"/>
    </source>
</evidence>
<dbReference type="OMA" id="QKFLDWS"/>
<accession>A0A3P8VQH4</accession>
<dbReference type="InParanoid" id="A0A3P8VQH4"/>
<dbReference type="PANTHER" id="PTHR11046">
    <property type="entry name" value="OLIGORIBONUCLEASE, MITOCHONDRIAL"/>
    <property type="match status" value="1"/>
</dbReference>
<evidence type="ECO:0000256" key="2">
    <source>
        <dbReference type="SAM" id="MobiDB-lite"/>
    </source>
</evidence>
<name>A0A3P8VQH4_CYNSE</name>
<keyword evidence="4" id="KW-1185">Reference proteome</keyword>
<organism evidence="3 4">
    <name type="scientific">Cynoglossus semilaevis</name>
    <name type="common">Tongue sole</name>
    <dbReference type="NCBI Taxonomy" id="244447"/>
    <lineage>
        <taxon>Eukaryota</taxon>
        <taxon>Metazoa</taxon>
        <taxon>Chordata</taxon>
        <taxon>Craniata</taxon>
        <taxon>Vertebrata</taxon>
        <taxon>Euteleostomi</taxon>
        <taxon>Actinopterygii</taxon>
        <taxon>Neopterygii</taxon>
        <taxon>Teleostei</taxon>
        <taxon>Neoteleostei</taxon>
        <taxon>Acanthomorphata</taxon>
        <taxon>Carangaria</taxon>
        <taxon>Pleuronectiformes</taxon>
        <taxon>Pleuronectoidei</taxon>
        <taxon>Cynoglossidae</taxon>
        <taxon>Cynoglossinae</taxon>
        <taxon>Cynoglossus</taxon>
    </lineage>
</organism>
<dbReference type="Ensembl" id="ENSCSET00000014893.1">
    <property type="protein sequence ID" value="ENSCSEP00000014715.1"/>
    <property type="gene ID" value="ENSCSEG00000009464.1"/>
</dbReference>
<sequence length="708" mass="81493">NNEYVCFFSSWKSVKTQQRDGFYRKLISDFTGPQSGEGLELETTPCKNRVLIQIGLLREDHFLSWDVVLNWLKAIFPKHNTAHFRRLIERGITTTMSLGIEARRTFLDSDVNFDFVGPICDSIGVEREHLLKMKDFSERAQSVEVTNGLILELSNFIAREQLAPIVIVSWLRNFNPEFCSTGNIKQGYKNLKSRLKMLKKYSCRYETKSQRRNATMENFLQSPFELVQKREIKRRKKDVTNNNRQVKIMGEYESFEIMKVDGSESRGVIRKTVVKKEMILCSEDEDEEEEPSYVTKTPEDKVEGLTLLDITTLSVQKLSSVYGGKTAACKQMSEDLLQNQYSLMCVEHPDMAMFKDKVSSVSGELSMAPPVAFLNMNAHFLVDVHDAIEQHIMNFEKDVMLSTGNKLGRDNLPKFKNFVNMEESATSRYIHMVCDIICPERSDFHNYRNHWVAFCEEKRNPSRLVVNESNRFINYFEVAAGLIHHHKEIALFFSDLIALDTNKCLNVILESVAADANDSVIQSLVCVLAIIHCKILGPYWQLMKSETEYSLFPKYLLGLYQKFLDWSKESVALLEPEELLNVFLLHPLQEKTYSGVFVYCGQWHTNRDMIRACLKRAIKVIAAVTEKHLKDFLPGGRFSQVPSPDVSRQLASCTFSVLMTEYPLRHEHGCKFLKCSPDENSTYDSSLEDDKPESKKQKQIPDKGIFLS</sequence>
<dbReference type="GO" id="GO:0000175">
    <property type="term" value="F:3'-5'-RNA exonuclease activity"/>
    <property type="evidence" value="ECO:0007669"/>
    <property type="project" value="InterPro"/>
</dbReference>
<protein>
    <submittedName>
        <fullName evidence="3">Zgc:109744</fullName>
    </submittedName>
</protein>
<dbReference type="STRING" id="244447.ENSCSEP00000014715"/>
<reference evidence="3" key="2">
    <citation type="submission" date="2025-08" db="UniProtKB">
        <authorList>
            <consortium name="Ensembl"/>
        </authorList>
    </citation>
    <scope>IDENTIFICATION</scope>
</reference>
<proteinExistence type="predicted"/>
<reference evidence="3 4" key="1">
    <citation type="journal article" date="2014" name="Nat. Genet.">
        <title>Whole-genome sequence of a flatfish provides insights into ZW sex chromosome evolution and adaptation to a benthic lifestyle.</title>
        <authorList>
            <person name="Chen S."/>
            <person name="Zhang G."/>
            <person name="Shao C."/>
            <person name="Huang Q."/>
            <person name="Liu G."/>
            <person name="Zhang P."/>
            <person name="Song W."/>
            <person name="An N."/>
            <person name="Chalopin D."/>
            <person name="Volff J.N."/>
            <person name="Hong Y."/>
            <person name="Li Q."/>
            <person name="Sha Z."/>
            <person name="Zhou H."/>
            <person name="Xie M."/>
            <person name="Yu Q."/>
            <person name="Liu Y."/>
            <person name="Xiang H."/>
            <person name="Wang N."/>
            <person name="Wu K."/>
            <person name="Yang C."/>
            <person name="Zhou Q."/>
            <person name="Liao X."/>
            <person name="Yang L."/>
            <person name="Hu Q."/>
            <person name="Zhang J."/>
            <person name="Meng L."/>
            <person name="Jin L."/>
            <person name="Tian Y."/>
            <person name="Lian J."/>
            <person name="Yang J."/>
            <person name="Miao G."/>
            <person name="Liu S."/>
            <person name="Liang Z."/>
            <person name="Yan F."/>
            <person name="Li Y."/>
            <person name="Sun B."/>
            <person name="Zhang H."/>
            <person name="Zhang J."/>
            <person name="Zhu Y."/>
            <person name="Du M."/>
            <person name="Zhao Y."/>
            <person name="Schartl M."/>
            <person name="Tang Q."/>
            <person name="Wang J."/>
        </authorList>
    </citation>
    <scope>NUCLEOTIDE SEQUENCE</scope>
</reference>